<reference evidence="2 3" key="1">
    <citation type="submission" date="2015-11" db="EMBL/GenBank/DDBJ databases">
        <title>Description and complete genome sequence of a novel strain predominating in hypersaline microbial mats and representing a new family of the Bacteriodetes phylum.</title>
        <authorList>
            <person name="Spring S."/>
            <person name="Bunk B."/>
            <person name="Sproer C."/>
            <person name="Klenk H.-P."/>
        </authorList>
    </citation>
    <scope>NUCLEOTIDE SEQUENCE [LARGE SCALE GENOMIC DNA]</scope>
    <source>
        <strain evidence="2 3">L21-Spi-D4</strain>
    </source>
</reference>
<dbReference type="Proteomes" id="UP000064893">
    <property type="component" value="Chromosome"/>
</dbReference>
<keyword evidence="1" id="KW-0812">Transmembrane</keyword>
<protein>
    <submittedName>
        <fullName evidence="2">Uncharacterized protein</fullName>
    </submittedName>
</protein>
<keyword evidence="3" id="KW-1185">Reference proteome</keyword>
<dbReference type="AlphaFoldDB" id="A0A0S2HUZ9"/>
<organism evidence="2 3">
    <name type="scientific">Salinivirga cyanobacteriivorans</name>
    <dbReference type="NCBI Taxonomy" id="1307839"/>
    <lineage>
        <taxon>Bacteria</taxon>
        <taxon>Pseudomonadati</taxon>
        <taxon>Bacteroidota</taxon>
        <taxon>Bacteroidia</taxon>
        <taxon>Bacteroidales</taxon>
        <taxon>Salinivirgaceae</taxon>
        <taxon>Salinivirga</taxon>
    </lineage>
</organism>
<evidence type="ECO:0000313" key="2">
    <source>
        <dbReference type="EMBL" id="ALO13822.1"/>
    </source>
</evidence>
<keyword evidence="1" id="KW-1133">Transmembrane helix</keyword>
<feature type="transmembrane region" description="Helical" evidence="1">
    <location>
        <begin position="6"/>
        <end position="25"/>
    </location>
</feature>
<evidence type="ECO:0000256" key="1">
    <source>
        <dbReference type="SAM" id="Phobius"/>
    </source>
</evidence>
<sequence>MRLTKILVVFLLLLLVVIFVIRFIYGFKQKNVYNSPFNNCVILEGSRLCNYGIEVKINSIISPGVNYVVKIPDESAKIEDIKWCKDYVYIYWTGGDGFPSIRKYHLDTEKIDFLGYKQEDWERVACPF</sequence>
<evidence type="ECO:0000313" key="3">
    <source>
        <dbReference type="Proteomes" id="UP000064893"/>
    </source>
</evidence>
<keyword evidence="1" id="KW-0472">Membrane</keyword>
<dbReference type="KEGG" id="blq:L21SP5_00142"/>
<proteinExistence type="predicted"/>
<dbReference type="STRING" id="1307839.L21SP5_00142"/>
<accession>A0A0S2HUZ9</accession>
<dbReference type="EMBL" id="CP013118">
    <property type="protein sequence ID" value="ALO13822.1"/>
    <property type="molecule type" value="Genomic_DNA"/>
</dbReference>
<gene>
    <name evidence="2" type="ORF">L21SP5_00142</name>
</gene>
<name>A0A0S2HUZ9_9BACT</name>